<keyword evidence="1" id="KW-0812">Transmembrane</keyword>
<keyword evidence="3" id="KW-0012">Acyltransferase</keyword>
<accession>A0ABT2IC35</accession>
<evidence type="ECO:0000313" key="3">
    <source>
        <dbReference type="EMBL" id="MCT2406197.1"/>
    </source>
</evidence>
<dbReference type="PANTHER" id="PTHR23028:SF53">
    <property type="entry name" value="ACYL_TRANSF_3 DOMAIN-CONTAINING PROTEIN"/>
    <property type="match status" value="1"/>
</dbReference>
<dbReference type="RefSeq" id="WP_259826825.1">
    <property type="nucleotide sequence ID" value="NZ_JANZQH010000001.1"/>
</dbReference>
<feature type="transmembrane region" description="Helical" evidence="1">
    <location>
        <begin position="303"/>
        <end position="325"/>
    </location>
</feature>
<name>A0ABT2IC35_9FLAO</name>
<feature type="domain" description="Acyltransferase 3" evidence="2">
    <location>
        <begin position="45"/>
        <end position="378"/>
    </location>
</feature>
<feature type="transmembrane region" description="Helical" evidence="1">
    <location>
        <begin position="274"/>
        <end position="291"/>
    </location>
</feature>
<keyword evidence="1" id="KW-1133">Transmembrane helix</keyword>
<evidence type="ECO:0000313" key="4">
    <source>
        <dbReference type="Proteomes" id="UP001142057"/>
    </source>
</evidence>
<dbReference type="InterPro" id="IPR002656">
    <property type="entry name" value="Acyl_transf_3_dom"/>
</dbReference>
<feature type="transmembrane region" description="Helical" evidence="1">
    <location>
        <begin position="370"/>
        <end position="390"/>
    </location>
</feature>
<keyword evidence="4" id="KW-1185">Reference proteome</keyword>
<feature type="transmembrane region" description="Helical" evidence="1">
    <location>
        <begin position="170"/>
        <end position="191"/>
    </location>
</feature>
<protein>
    <submittedName>
        <fullName evidence="3">Acyltransferase</fullName>
    </submittedName>
</protein>
<dbReference type="PANTHER" id="PTHR23028">
    <property type="entry name" value="ACETYLTRANSFERASE"/>
    <property type="match status" value="1"/>
</dbReference>
<feature type="transmembrane region" description="Helical" evidence="1">
    <location>
        <begin position="118"/>
        <end position="138"/>
    </location>
</feature>
<dbReference type="EMBL" id="JANZQH010000001">
    <property type="protein sequence ID" value="MCT2406197.1"/>
    <property type="molecule type" value="Genomic_DNA"/>
</dbReference>
<evidence type="ECO:0000256" key="1">
    <source>
        <dbReference type="SAM" id="Phobius"/>
    </source>
</evidence>
<keyword evidence="3" id="KW-0808">Transferase</keyword>
<proteinExistence type="predicted"/>
<reference evidence="3" key="1">
    <citation type="submission" date="2022-08" db="EMBL/GenBank/DDBJ databases">
        <title>Chryseobacterium antibioticum,isolated from the rhizosphere soil of Pyrola in Tibet.</title>
        <authorList>
            <person name="Kan Y."/>
        </authorList>
    </citation>
    <scope>NUCLEOTIDE SEQUENCE</scope>
    <source>
        <strain evidence="3">Pc2-12</strain>
    </source>
</reference>
<comment type="caution">
    <text evidence="3">The sequence shown here is derived from an EMBL/GenBank/DDBJ whole genome shotgun (WGS) entry which is preliminary data.</text>
</comment>
<dbReference type="Proteomes" id="UP001142057">
    <property type="component" value="Unassembled WGS sequence"/>
</dbReference>
<gene>
    <name evidence="3" type="ORF">NZD88_01340</name>
</gene>
<feature type="transmembrane region" description="Helical" evidence="1">
    <location>
        <begin position="198"/>
        <end position="217"/>
    </location>
</feature>
<dbReference type="InterPro" id="IPR050879">
    <property type="entry name" value="Acyltransferase_3"/>
</dbReference>
<organism evidence="3 4">
    <name type="scientific">Chryseobacterium pyrolae</name>
    <dbReference type="NCBI Taxonomy" id="2987481"/>
    <lineage>
        <taxon>Bacteria</taxon>
        <taxon>Pseudomonadati</taxon>
        <taxon>Bacteroidota</taxon>
        <taxon>Flavobacteriia</taxon>
        <taxon>Flavobacteriales</taxon>
        <taxon>Weeksellaceae</taxon>
        <taxon>Chryseobacterium group</taxon>
        <taxon>Chryseobacterium</taxon>
    </lineage>
</organism>
<dbReference type="GO" id="GO:0016746">
    <property type="term" value="F:acyltransferase activity"/>
    <property type="evidence" value="ECO:0007669"/>
    <property type="project" value="UniProtKB-KW"/>
</dbReference>
<keyword evidence="1" id="KW-0472">Membrane</keyword>
<dbReference type="Pfam" id="PF01757">
    <property type="entry name" value="Acyl_transf_3"/>
    <property type="match status" value="1"/>
</dbReference>
<evidence type="ECO:0000259" key="2">
    <source>
        <dbReference type="Pfam" id="PF01757"/>
    </source>
</evidence>
<sequence length="409" mass="47069">MQIADCTVDTHIHGFCHHQPKKGGCFTTFAEKNMPVDHHSSERLYGLDHLRALAILLVLMYHYRAFKHPAWIDTIGKFGWTGVDLFFVLSGFLISGQLFKEIEKSGSISLKTFFTKRFFRIIPPYCFTLFLYFAFPFFRERESLSSFWKFVTFTQNYGLDVINRGTFSHAWSLCIEEQFYLLLPLMLLIAVKTKVLRYTVFFAVILILFSMTARFTLWENSIVPVLDTEDFWKEWYMKIYYPTHTRLDGLAVGVLVGFFMQYSSRFQRMVHDNGNQLFIFGAVLLGISFRICNDQVSKGASVFGFTCVAFSYGIILMSAVSRSCFLFKSKSYMTAELAGLSYAVYLSHKGMIHMIQYGLDKLGMETSDNICLLICLLGCIAGGLFYRFVIEKPSSKLKYRILSKKSGPN</sequence>